<dbReference type="Proteomes" id="UP000287908">
    <property type="component" value="Unassembled WGS sequence"/>
</dbReference>
<evidence type="ECO:0000313" key="2">
    <source>
        <dbReference type="Proteomes" id="UP000287908"/>
    </source>
</evidence>
<protein>
    <submittedName>
        <fullName evidence="1">Uncharacterized protein</fullName>
    </submittedName>
</protein>
<dbReference type="OrthoDB" id="6239009at2"/>
<dbReference type="RefSeq" id="WP_126783534.1">
    <property type="nucleotide sequence ID" value="NZ_PIQF01000001.1"/>
</dbReference>
<comment type="caution">
    <text evidence="1">The sequence shown here is derived from an EMBL/GenBank/DDBJ whole genome shotgun (WGS) entry which is preliminary data.</text>
</comment>
<dbReference type="AlphaFoldDB" id="A0A432ZH21"/>
<proteinExistence type="predicted"/>
<evidence type="ECO:0000313" key="1">
    <source>
        <dbReference type="EMBL" id="RUO77261.1"/>
    </source>
</evidence>
<reference evidence="1 2" key="1">
    <citation type="journal article" date="2011" name="Front. Microbiol.">
        <title>Genomic signatures of strain selection and enhancement in Bacillus atrophaeus var. globigii, a historical biowarfare simulant.</title>
        <authorList>
            <person name="Gibbons H.S."/>
            <person name="Broomall S.M."/>
            <person name="McNew L.A."/>
            <person name="Daligault H."/>
            <person name="Chapman C."/>
            <person name="Bruce D."/>
            <person name="Karavis M."/>
            <person name="Krepps M."/>
            <person name="McGregor P.A."/>
            <person name="Hong C."/>
            <person name="Park K.H."/>
            <person name="Akmal A."/>
            <person name="Feldman A."/>
            <person name="Lin J.S."/>
            <person name="Chang W.E."/>
            <person name="Higgs B.W."/>
            <person name="Demirev P."/>
            <person name="Lindquist J."/>
            <person name="Liem A."/>
            <person name="Fochler E."/>
            <person name="Read T.D."/>
            <person name="Tapia R."/>
            <person name="Johnson S."/>
            <person name="Bishop-Lilly K.A."/>
            <person name="Detter C."/>
            <person name="Han C."/>
            <person name="Sozhamannan S."/>
            <person name="Rosenzweig C.N."/>
            <person name="Skowronski E.W."/>
        </authorList>
    </citation>
    <scope>NUCLEOTIDE SEQUENCE [LARGE SCALE GENOMIC DNA]</scope>
    <source>
        <strain evidence="1 2">CL-SP19</strain>
    </source>
</reference>
<dbReference type="EMBL" id="PIQF01000001">
    <property type="protein sequence ID" value="RUO77261.1"/>
    <property type="molecule type" value="Genomic_DNA"/>
</dbReference>
<gene>
    <name evidence="1" type="ORF">CWI81_01885</name>
</gene>
<organism evidence="1 2">
    <name type="scientific">Idiomarina seosinensis</name>
    <dbReference type="NCBI Taxonomy" id="281739"/>
    <lineage>
        <taxon>Bacteria</taxon>
        <taxon>Pseudomonadati</taxon>
        <taxon>Pseudomonadota</taxon>
        <taxon>Gammaproteobacteria</taxon>
        <taxon>Alteromonadales</taxon>
        <taxon>Idiomarinaceae</taxon>
        <taxon>Idiomarina</taxon>
    </lineage>
</organism>
<keyword evidence="2" id="KW-1185">Reference proteome</keyword>
<accession>A0A432ZH21</accession>
<sequence>MDIPTGFEQWQWQPQSINHFTQVTAYRLSKPEQPDWAQLNRWYPECTEARLNNYWVCPIQGKTWTFFEYQQGQWVLMPLTAPSLRQQSPLPLGLDLISVNEQNGHSVWLYFSNRPMNLLKRQLQFRLGQRIAAKSSLDETDDYWLLKDDDGRLIFSEHGDWTFVVLLR</sequence>
<name>A0A432ZH21_9GAMM</name>